<dbReference type="Proteomes" id="UP000009186">
    <property type="component" value="Chromosome"/>
</dbReference>
<evidence type="ECO:0000313" key="2">
    <source>
        <dbReference type="Proteomes" id="UP000009186"/>
    </source>
</evidence>
<accession>G2Z5P2</accession>
<sequence length="151" mass="18295">MKEIKKIFTEELSKFGFKLKKDWYFKNEELIIVVNLQKSNYSDIYFFNVGIWINQISTEFEFPKENKCHIRFRAERLFSEIPNDLHPLVILNFEEKLNDRLGKTRKFLSDYLCPSLNNFKSVENICEMYRNGQFSYGYIRKEVKEMCNNKD</sequence>
<dbReference type="HOGENOM" id="CLU_143560_0_0_10"/>
<name>G2Z5P2_FLABF</name>
<evidence type="ECO:0000313" key="1">
    <source>
        <dbReference type="EMBL" id="CCB70840.1"/>
    </source>
</evidence>
<dbReference type="InterPro" id="IPR025412">
    <property type="entry name" value="DUF4304"/>
</dbReference>
<evidence type="ECO:0008006" key="3">
    <source>
        <dbReference type="Google" id="ProtNLM"/>
    </source>
</evidence>
<reference evidence="1 2" key="1">
    <citation type="journal article" date="2011" name="Appl. Environ. Microbiol.">
        <title>Complete genome sequence of the fish pathogen Flavobacterium branchiophilum.</title>
        <authorList>
            <consortium name="1:IP"/>
            <consortium name="Microbial Evolutionary Genomics,F-75015 Paris"/>
            <consortium name="France 2:CNRS"/>
            <consortium name="URA2171"/>
            <consortium name="F-75015 Paris,France 3:Unite de Virologie et Immunologie Mol."/>
            <consortium name="INRA,78352 Jouy en Josas Cedex"/>
            <consortium name="France. 4:Unite de Mathemathique"/>
            <consortium name="Informatique et Genome,INRA"/>
            <consortium name="78352 Jouy en Josas Cedex"/>
            <consortium name="France. 5:CEA/Genoscope"/>
            <consortium name="Evry"/>
            <consortium name="France"/>
            <person name="Touchon M."/>
            <person name="Barbier P."/>
            <person name="Bernardet J.F."/>
            <person name="Loux V."/>
            <person name="Vacherie B."/>
            <person name="Barbe V."/>
            <person name="Rocha E.P."/>
            <person name="Duchaud E."/>
        </authorList>
    </citation>
    <scope>NUCLEOTIDE SEQUENCE [LARGE SCALE GENOMIC DNA]</scope>
    <source>
        <strain evidence="1 2">FL-15</strain>
    </source>
</reference>
<protein>
    <recommendedName>
        <fullName evidence="3">DUF4304 domain-containing protein</fullName>
    </recommendedName>
</protein>
<organism evidence="1 2">
    <name type="scientific">Flavobacterium branchiophilum (strain FL-15)</name>
    <dbReference type="NCBI Taxonomy" id="1034807"/>
    <lineage>
        <taxon>Bacteria</taxon>
        <taxon>Pseudomonadati</taxon>
        <taxon>Bacteroidota</taxon>
        <taxon>Flavobacteriia</taxon>
        <taxon>Flavobacteriales</taxon>
        <taxon>Flavobacteriaceae</taxon>
        <taxon>Flavobacterium</taxon>
    </lineage>
</organism>
<dbReference type="AlphaFoldDB" id="G2Z5P2"/>
<dbReference type="EMBL" id="FQ859183">
    <property type="protein sequence ID" value="CCB70840.1"/>
    <property type="molecule type" value="Genomic_DNA"/>
</dbReference>
<proteinExistence type="predicted"/>
<dbReference type="Pfam" id="PF14137">
    <property type="entry name" value="DUF4304"/>
    <property type="match status" value="1"/>
</dbReference>
<gene>
    <name evidence="1" type="ordered locus">FBFL15_2875</name>
</gene>
<keyword evidence="2" id="KW-1185">Reference proteome</keyword>
<dbReference type="KEGG" id="fbr:FBFL15_2875"/>
<dbReference type="RefSeq" id="WP_014085289.1">
    <property type="nucleotide sequence ID" value="NC_016001.1"/>
</dbReference>